<dbReference type="CTD" id="20253151"/>
<gene>
    <name evidence="8" type="ORF">LOTGIDRAFT_97278</name>
</gene>
<comment type="cofactor">
    <cofactor evidence="1">
        <name>Mn(2+)</name>
        <dbReference type="ChEBI" id="CHEBI:29035"/>
    </cofactor>
</comment>
<protein>
    <recommendedName>
        <fullName evidence="7">Nudix hydrolase domain-containing protein</fullName>
    </recommendedName>
</protein>
<dbReference type="GO" id="GO:0046872">
    <property type="term" value="F:metal ion binding"/>
    <property type="evidence" value="ECO:0007669"/>
    <property type="project" value="UniProtKB-KW"/>
</dbReference>
<dbReference type="KEGG" id="lgi:LOTGIDRAFT_97278"/>
<keyword evidence="9" id="KW-1185">Reference proteome</keyword>
<dbReference type="CDD" id="cd03426">
    <property type="entry name" value="NUDIX_CoAse_Nudt7"/>
    <property type="match status" value="1"/>
</dbReference>
<evidence type="ECO:0000313" key="8">
    <source>
        <dbReference type="EMBL" id="ESO91370.1"/>
    </source>
</evidence>
<dbReference type="Gene3D" id="3.90.79.10">
    <property type="entry name" value="Nucleoside Triphosphate Pyrophosphohydrolase"/>
    <property type="match status" value="1"/>
</dbReference>
<evidence type="ECO:0000256" key="1">
    <source>
        <dbReference type="ARBA" id="ARBA00001936"/>
    </source>
</evidence>
<dbReference type="PANTHER" id="PTHR12992:SF11">
    <property type="entry name" value="MITOCHONDRIAL COENZYME A DIPHOSPHATASE NUDT8"/>
    <property type="match status" value="1"/>
</dbReference>
<dbReference type="Pfam" id="PF00293">
    <property type="entry name" value="NUDIX"/>
    <property type="match status" value="1"/>
</dbReference>
<dbReference type="InterPro" id="IPR045121">
    <property type="entry name" value="CoAse"/>
</dbReference>
<evidence type="ECO:0000256" key="3">
    <source>
        <dbReference type="ARBA" id="ARBA00022723"/>
    </source>
</evidence>
<name>V4A8M3_LOTGI</name>
<keyword evidence="6" id="KW-0464">Manganese</keyword>
<keyword evidence="5" id="KW-0460">Magnesium</keyword>
<accession>V4A8M3</accession>
<dbReference type="STRING" id="225164.V4A8M3"/>
<keyword evidence="4" id="KW-0378">Hydrolase</keyword>
<dbReference type="OrthoDB" id="10262892at2759"/>
<comment type="cofactor">
    <cofactor evidence="2">
        <name>Mg(2+)</name>
        <dbReference type="ChEBI" id="CHEBI:18420"/>
    </cofactor>
</comment>
<proteinExistence type="predicted"/>
<dbReference type="PROSITE" id="PS51462">
    <property type="entry name" value="NUDIX"/>
    <property type="match status" value="1"/>
</dbReference>
<dbReference type="GO" id="GO:0010945">
    <property type="term" value="F:coenzyme A diphosphatase activity"/>
    <property type="evidence" value="ECO:0007669"/>
    <property type="project" value="InterPro"/>
</dbReference>
<evidence type="ECO:0000256" key="2">
    <source>
        <dbReference type="ARBA" id="ARBA00001946"/>
    </source>
</evidence>
<sequence length="166" mass="18240">SAVLIPLCIIDNQPSIIYTLRSMNLNKHRGQVSFPGGRKDDSDPDLSFTAVRETFEELGIPQDKVDVWGSLTPIPSRQPLSSFTTPVLGYCGHIDVDSLKPNPEEVESVFSSTIESLVNPANIRTTKFRTGRGYTMPVYLGGEHRIWGLTAIATHQALTLIAPGLY</sequence>
<keyword evidence="3" id="KW-0479">Metal-binding</keyword>
<dbReference type="Proteomes" id="UP000030746">
    <property type="component" value="Unassembled WGS sequence"/>
</dbReference>
<dbReference type="InterPro" id="IPR015797">
    <property type="entry name" value="NUDIX_hydrolase-like_dom_sf"/>
</dbReference>
<dbReference type="OMA" id="YYIWGAT"/>
<dbReference type="PANTHER" id="PTHR12992">
    <property type="entry name" value="NUDIX HYDROLASE"/>
    <property type="match status" value="1"/>
</dbReference>
<evidence type="ECO:0000256" key="6">
    <source>
        <dbReference type="ARBA" id="ARBA00023211"/>
    </source>
</evidence>
<dbReference type="EMBL" id="KB202283">
    <property type="protein sequence ID" value="ESO91370.1"/>
    <property type="molecule type" value="Genomic_DNA"/>
</dbReference>
<dbReference type="HOGENOM" id="CLU_040940_4_0_1"/>
<reference evidence="8 9" key="1">
    <citation type="journal article" date="2013" name="Nature">
        <title>Insights into bilaterian evolution from three spiralian genomes.</title>
        <authorList>
            <person name="Simakov O."/>
            <person name="Marletaz F."/>
            <person name="Cho S.J."/>
            <person name="Edsinger-Gonzales E."/>
            <person name="Havlak P."/>
            <person name="Hellsten U."/>
            <person name="Kuo D.H."/>
            <person name="Larsson T."/>
            <person name="Lv J."/>
            <person name="Arendt D."/>
            <person name="Savage R."/>
            <person name="Osoegawa K."/>
            <person name="de Jong P."/>
            <person name="Grimwood J."/>
            <person name="Chapman J.A."/>
            <person name="Shapiro H."/>
            <person name="Aerts A."/>
            <person name="Otillar R.P."/>
            <person name="Terry A.Y."/>
            <person name="Boore J.L."/>
            <person name="Grigoriev I.V."/>
            <person name="Lindberg D.R."/>
            <person name="Seaver E.C."/>
            <person name="Weisblat D.A."/>
            <person name="Putnam N.H."/>
            <person name="Rokhsar D.S."/>
        </authorList>
    </citation>
    <scope>NUCLEOTIDE SEQUENCE [LARGE SCALE GENOMIC DNA]</scope>
</reference>
<evidence type="ECO:0000259" key="7">
    <source>
        <dbReference type="PROSITE" id="PS51462"/>
    </source>
</evidence>
<feature type="domain" description="Nudix hydrolase" evidence="7">
    <location>
        <begin position="1"/>
        <end position="135"/>
    </location>
</feature>
<dbReference type="RefSeq" id="XP_009058063.1">
    <property type="nucleotide sequence ID" value="XM_009059815.1"/>
</dbReference>
<dbReference type="AlphaFoldDB" id="V4A8M3"/>
<dbReference type="SUPFAM" id="SSF55811">
    <property type="entry name" value="Nudix"/>
    <property type="match status" value="1"/>
</dbReference>
<evidence type="ECO:0000256" key="4">
    <source>
        <dbReference type="ARBA" id="ARBA00022801"/>
    </source>
</evidence>
<evidence type="ECO:0000313" key="9">
    <source>
        <dbReference type="Proteomes" id="UP000030746"/>
    </source>
</evidence>
<feature type="non-terminal residue" evidence="8">
    <location>
        <position position="166"/>
    </location>
</feature>
<dbReference type="InterPro" id="IPR000086">
    <property type="entry name" value="NUDIX_hydrolase_dom"/>
</dbReference>
<dbReference type="GeneID" id="20253151"/>
<feature type="non-terminal residue" evidence="8">
    <location>
        <position position="1"/>
    </location>
</feature>
<organism evidence="8 9">
    <name type="scientific">Lottia gigantea</name>
    <name type="common">Giant owl limpet</name>
    <dbReference type="NCBI Taxonomy" id="225164"/>
    <lineage>
        <taxon>Eukaryota</taxon>
        <taxon>Metazoa</taxon>
        <taxon>Spiralia</taxon>
        <taxon>Lophotrochozoa</taxon>
        <taxon>Mollusca</taxon>
        <taxon>Gastropoda</taxon>
        <taxon>Patellogastropoda</taxon>
        <taxon>Lottioidea</taxon>
        <taxon>Lottiidae</taxon>
        <taxon>Lottia</taxon>
    </lineage>
</organism>
<evidence type="ECO:0000256" key="5">
    <source>
        <dbReference type="ARBA" id="ARBA00022842"/>
    </source>
</evidence>